<sequence length="158" mass="18562">MDRITCILKDKEFNMYLKNNEELEEDRIFCHHDITHFLDVCRVATIINLERGLNIDKELIYATGLLHDIGRWVEYKIGKDHAIASAELAREILQRCGFTNVEIEQVDLAIRSHRNKEHVTDLSNILYEADKISRPCLSCKSKDKCKRFLNGEVYNFKY</sequence>
<organism evidence="2 3">
    <name type="scientific">Clostridium algidicarnis DSM 15099</name>
    <dbReference type="NCBI Taxonomy" id="1121295"/>
    <lineage>
        <taxon>Bacteria</taxon>
        <taxon>Bacillati</taxon>
        <taxon>Bacillota</taxon>
        <taxon>Clostridia</taxon>
        <taxon>Eubacteriales</taxon>
        <taxon>Clostridiaceae</taxon>
        <taxon>Clostridium</taxon>
    </lineage>
</organism>
<evidence type="ECO:0000313" key="2">
    <source>
        <dbReference type="EMBL" id="PPK48722.1"/>
    </source>
</evidence>
<dbReference type="GO" id="GO:0016740">
    <property type="term" value="F:transferase activity"/>
    <property type="evidence" value="ECO:0007669"/>
    <property type="project" value="UniProtKB-KW"/>
</dbReference>
<feature type="domain" description="HD" evidence="1">
    <location>
        <begin position="33"/>
        <end position="135"/>
    </location>
</feature>
<reference evidence="2 3" key="1">
    <citation type="submission" date="2018-02" db="EMBL/GenBank/DDBJ databases">
        <title>Genomic Encyclopedia of Archaeal and Bacterial Type Strains, Phase II (KMG-II): from individual species to whole genera.</title>
        <authorList>
            <person name="Goeker M."/>
        </authorList>
    </citation>
    <scope>NUCLEOTIDE SEQUENCE [LARGE SCALE GENOMIC DNA]</scope>
    <source>
        <strain evidence="2 3">DSM 15099</strain>
    </source>
</reference>
<comment type="caution">
    <text evidence="2">The sequence shown here is derived from an EMBL/GenBank/DDBJ whole genome shotgun (WGS) entry which is preliminary data.</text>
</comment>
<dbReference type="PROSITE" id="PS51831">
    <property type="entry name" value="HD"/>
    <property type="match status" value="1"/>
</dbReference>
<dbReference type="Pfam" id="PF01966">
    <property type="entry name" value="HD"/>
    <property type="match status" value="1"/>
</dbReference>
<dbReference type="SMART" id="SM00471">
    <property type="entry name" value="HDc"/>
    <property type="match status" value="1"/>
</dbReference>
<dbReference type="InterPro" id="IPR006675">
    <property type="entry name" value="HDIG_dom"/>
</dbReference>
<dbReference type="OrthoDB" id="1669667at2"/>
<accession>A0A2S6FYT2</accession>
<keyword evidence="2" id="KW-0808">Transferase</keyword>
<evidence type="ECO:0000313" key="3">
    <source>
        <dbReference type="Proteomes" id="UP000239863"/>
    </source>
</evidence>
<dbReference type="Gene3D" id="1.10.3210.10">
    <property type="entry name" value="Hypothetical protein af1432"/>
    <property type="match status" value="1"/>
</dbReference>
<dbReference type="SUPFAM" id="SSF109604">
    <property type="entry name" value="HD-domain/PDEase-like"/>
    <property type="match status" value="1"/>
</dbReference>
<protein>
    <submittedName>
        <fullName evidence="2">Putative nucleotidyltransferase with HDIG domain</fullName>
    </submittedName>
</protein>
<gene>
    <name evidence="2" type="ORF">BD821_105102</name>
</gene>
<proteinExistence type="predicted"/>
<dbReference type="InterPro" id="IPR006674">
    <property type="entry name" value="HD_domain"/>
</dbReference>
<dbReference type="InterPro" id="IPR003607">
    <property type="entry name" value="HD/PDEase_dom"/>
</dbReference>
<dbReference type="NCBIfam" id="TIGR00277">
    <property type="entry name" value="HDIG"/>
    <property type="match status" value="1"/>
</dbReference>
<dbReference type="Proteomes" id="UP000239863">
    <property type="component" value="Unassembled WGS sequence"/>
</dbReference>
<evidence type="ECO:0000259" key="1">
    <source>
        <dbReference type="PROSITE" id="PS51831"/>
    </source>
</evidence>
<dbReference type="STRING" id="37659.GCA_000703125_01593"/>
<dbReference type="EMBL" id="PTIS01000005">
    <property type="protein sequence ID" value="PPK48722.1"/>
    <property type="molecule type" value="Genomic_DNA"/>
</dbReference>
<name>A0A2S6FYT2_9CLOT</name>
<dbReference type="CDD" id="cd00077">
    <property type="entry name" value="HDc"/>
    <property type="match status" value="1"/>
</dbReference>
<dbReference type="AlphaFoldDB" id="A0A2S6FYT2"/>